<evidence type="ECO:0000313" key="2">
    <source>
        <dbReference type="EMBL" id="KAK2108477.1"/>
    </source>
</evidence>
<dbReference type="EMBL" id="JASSZA010000006">
    <property type="protein sequence ID" value="KAK2108477.1"/>
    <property type="molecule type" value="Genomic_DNA"/>
</dbReference>
<protein>
    <submittedName>
        <fullName evidence="2">Uncharacterized protein</fullName>
    </submittedName>
</protein>
<organism evidence="2 3">
    <name type="scientific">Saguinus oedipus</name>
    <name type="common">Cotton-top tamarin</name>
    <name type="synonym">Oedipomidas oedipus</name>
    <dbReference type="NCBI Taxonomy" id="9490"/>
    <lineage>
        <taxon>Eukaryota</taxon>
        <taxon>Metazoa</taxon>
        <taxon>Chordata</taxon>
        <taxon>Craniata</taxon>
        <taxon>Vertebrata</taxon>
        <taxon>Euteleostomi</taxon>
        <taxon>Mammalia</taxon>
        <taxon>Eutheria</taxon>
        <taxon>Euarchontoglires</taxon>
        <taxon>Primates</taxon>
        <taxon>Haplorrhini</taxon>
        <taxon>Platyrrhini</taxon>
        <taxon>Cebidae</taxon>
        <taxon>Callitrichinae</taxon>
        <taxon>Saguinus</taxon>
    </lineage>
</organism>
<name>A0ABQ9VGX2_SAGOE</name>
<keyword evidence="3" id="KW-1185">Reference proteome</keyword>
<reference evidence="2 3" key="1">
    <citation type="submission" date="2023-05" db="EMBL/GenBank/DDBJ databases">
        <title>B98-5 Cell Line De Novo Hybrid Assembly: An Optical Mapping Approach.</title>
        <authorList>
            <person name="Kananen K."/>
            <person name="Auerbach J.A."/>
            <person name="Kautto E."/>
            <person name="Blachly J.S."/>
        </authorList>
    </citation>
    <scope>NUCLEOTIDE SEQUENCE [LARGE SCALE GENOMIC DNA]</scope>
    <source>
        <strain evidence="2">B95-8</strain>
        <tissue evidence="2">Cell line</tissue>
    </source>
</reference>
<sequence>MGAGPGPGAQKERDGSRGRRREASDEDVGAGSNTTKACRAGEPGPRRLREEKNRTRARHRELGEKAEKWGGGRVLVPGLGAQPLTAAVARLCMLGAAAALLSQPDAPDPRPSFSTPAAENNEPP</sequence>
<feature type="compositionally biased region" description="Basic and acidic residues" evidence="1">
    <location>
        <begin position="44"/>
        <end position="70"/>
    </location>
</feature>
<comment type="caution">
    <text evidence="2">The sequence shown here is derived from an EMBL/GenBank/DDBJ whole genome shotgun (WGS) entry which is preliminary data.</text>
</comment>
<evidence type="ECO:0000313" key="3">
    <source>
        <dbReference type="Proteomes" id="UP001266305"/>
    </source>
</evidence>
<gene>
    <name evidence="2" type="ORF">P7K49_013642</name>
</gene>
<feature type="region of interest" description="Disordered" evidence="1">
    <location>
        <begin position="102"/>
        <end position="124"/>
    </location>
</feature>
<feature type="compositionally biased region" description="Basic and acidic residues" evidence="1">
    <location>
        <begin position="10"/>
        <end position="23"/>
    </location>
</feature>
<feature type="region of interest" description="Disordered" evidence="1">
    <location>
        <begin position="1"/>
        <end position="74"/>
    </location>
</feature>
<evidence type="ECO:0000256" key="1">
    <source>
        <dbReference type="SAM" id="MobiDB-lite"/>
    </source>
</evidence>
<accession>A0ABQ9VGX2</accession>
<dbReference type="Proteomes" id="UP001266305">
    <property type="component" value="Unassembled WGS sequence"/>
</dbReference>
<proteinExistence type="predicted"/>